<keyword evidence="2" id="KW-0479">Metal-binding</keyword>
<feature type="domain" description="DDE Tnp4" evidence="3">
    <location>
        <begin position="10"/>
        <end position="92"/>
    </location>
</feature>
<comment type="cofactor">
    <cofactor evidence="1">
        <name>a divalent metal cation</name>
        <dbReference type="ChEBI" id="CHEBI:60240"/>
    </cofactor>
</comment>
<dbReference type="OrthoDB" id="7699131at2759"/>
<dbReference type="Pfam" id="PF13359">
    <property type="entry name" value="DDE_Tnp_4"/>
    <property type="match status" value="1"/>
</dbReference>
<sequence>MQRRYIEGDSNTWCIADSGYPQQPWLMIPITNALPNTPEGRYTAALVRTRSYIKRCIGVLKGRFRCILGERMLHYTPRVVARIVIACVILHNICTEGRLPINQSTGEKATHRNIFYGQCLSTTIVNSTKDMLKRVYNDTCKFSEYCFIIKIKSYSLPPTKFE</sequence>
<reference evidence="5" key="1">
    <citation type="submission" date="2025-08" db="UniProtKB">
        <authorList>
            <consortium name="RefSeq"/>
        </authorList>
    </citation>
    <scope>IDENTIFICATION</scope>
    <source>
        <tissue evidence="5">Whole body</tissue>
    </source>
</reference>
<gene>
    <name evidence="5" type="primary">LOC112457539</name>
</gene>
<keyword evidence="4" id="KW-1185">Reference proteome</keyword>
<proteinExistence type="predicted"/>
<dbReference type="GeneID" id="112457539"/>
<dbReference type="RefSeq" id="XP_024876443.1">
    <property type="nucleotide sequence ID" value="XM_025020675.1"/>
</dbReference>
<dbReference type="InterPro" id="IPR027806">
    <property type="entry name" value="HARBI1_dom"/>
</dbReference>
<protein>
    <submittedName>
        <fullName evidence="5">Nuclease HARBI1</fullName>
    </submittedName>
</protein>
<evidence type="ECO:0000313" key="5">
    <source>
        <dbReference type="RefSeq" id="XP_024876443.1"/>
    </source>
</evidence>
<evidence type="ECO:0000256" key="2">
    <source>
        <dbReference type="ARBA" id="ARBA00022723"/>
    </source>
</evidence>
<evidence type="ECO:0000259" key="3">
    <source>
        <dbReference type="Pfam" id="PF13359"/>
    </source>
</evidence>
<organism evidence="4 5">
    <name type="scientific">Temnothorax curvispinosus</name>
    <dbReference type="NCBI Taxonomy" id="300111"/>
    <lineage>
        <taxon>Eukaryota</taxon>
        <taxon>Metazoa</taxon>
        <taxon>Ecdysozoa</taxon>
        <taxon>Arthropoda</taxon>
        <taxon>Hexapoda</taxon>
        <taxon>Insecta</taxon>
        <taxon>Pterygota</taxon>
        <taxon>Neoptera</taxon>
        <taxon>Endopterygota</taxon>
        <taxon>Hymenoptera</taxon>
        <taxon>Apocrita</taxon>
        <taxon>Aculeata</taxon>
        <taxon>Formicoidea</taxon>
        <taxon>Formicidae</taxon>
        <taxon>Myrmicinae</taxon>
        <taxon>Temnothorax</taxon>
    </lineage>
</organism>
<dbReference type="AlphaFoldDB" id="A0A6J1Q454"/>
<name>A0A6J1Q454_9HYME</name>
<evidence type="ECO:0000313" key="4">
    <source>
        <dbReference type="Proteomes" id="UP000504618"/>
    </source>
</evidence>
<dbReference type="GO" id="GO:0046872">
    <property type="term" value="F:metal ion binding"/>
    <property type="evidence" value="ECO:0007669"/>
    <property type="project" value="UniProtKB-KW"/>
</dbReference>
<evidence type="ECO:0000256" key="1">
    <source>
        <dbReference type="ARBA" id="ARBA00001968"/>
    </source>
</evidence>
<dbReference type="Proteomes" id="UP000504618">
    <property type="component" value="Unplaced"/>
</dbReference>
<accession>A0A6J1Q454</accession>